<gene>
    <name evidence="1" type="ORF">GCM10022204_21300</name>
</gene>
<name>A0ABP7DGA6_9ACTN</name>
<organism evidence="1 2">
    <name type="scientific">Microlunatus aurantiacus</name>
    <dbReference type="NCBI Taxonomy" id="446786"/>
    <lineage>
        <taxon>Bacteria</taxon>
        <taxon>Bacillati</taxon>
        <taxon>Actinomycetota</taxon>
        <taxon>Actinomycetes</taxon>
        <taxon>Propionibacteriales</taxon>
        <taxon>Propionibacteriaceae</taxon>
        <taxon>Microlunatus</taxon>
    </lineage>
</organism>
<accession>A0ABP7DGA6</accession>
<proteinExistence type="predicted"/>
<dbReference type="Proteomes" id="UP001500051">
    <property type="component" value="Unassembled WGS sequence"/>
</dbReference>
<dbReference type="InterPro" id="IPR024747">
    <property type="entry name" value="Pyridox_Oxase-rel"/>
</dbReference>
<dbReference type="PANTHER" id="PTHR34071">
    <property type="entry name" value="5-NITROIMIDAZOLE ANTIBIOTICS RESISTANCE PROTEIN, NIMA-FAMILY-RELATED PROTEIN-RELATED"/>
    <property type="match status" value="1"/>
</dbReference>
<comment type="caution">
    <text evidence="1">The sequence shown here is derived from an EMBL/GenBank/DDBJ whole genome shotgun (WGS) entry which is preliminary data.</text>
</comment>
<evidence type="ECO:0000313" key="1">
    <source>
        <dbReference type="EMBL" id="GAA3703766.1"/>
    </source>
</evidence>
<dbReference type="SUPFAM" id="SSF50475">
    <property type="entry name" value="FMN-binding split barrel"/>
    <property type="match status" value="1"/>
</dbReference>
<dbReference type="EMBL" id="BAAAYX010000005">
    <property type="protein sequence ID" value="GAA3703766.1"/>
    <property type="molecule type" value="Genomic_DNA"/>
</dbReference>
<dbReference type="Pfam" id="PF12900">
    <property type="entry name" value="Pyridox_ox_2"/>
    <property type="match status" value="1"/>
</dbReference>
<dbReference type="Gene3D" id="2.30.110.10">
    <property type="entry name" value="Electron Transport, Fmn-binding Protein, Chain A"/>
    <property type="match status" value="1"/>
</dbReference>
<protein>
    <submittedName>
        <fullName evidence="1">Pyridoxamine 5'-phosphate oxidase family protein</fullName>
    </submittedName>
</protein>
<dbReference type="PANTHER" id="PTHR34071:SF2">
    <property type="entry name" value="FLAVIN-NUCLEOTIDE-BINDING PROTEIN"/>
    <property type="match status" value="1"/>
</dbReference>
<reference evidence="2" key="1">
    <citation type="journal article" date="2019" name="Int. J. Syst. Evol. Microbiol.">
        <title>The Global Catalogue of Microorganisms (GCM) 10K type strain sequencing project: providing services to taxonomists for standard genome sequencing and annotation.</title>
        <authorList>
            <consortium name="The Broad Institute Genomics Platform"/>
            <consortium name="The Broad Institute Genome Sequencing Center for Infectious Disease"/>
            <person name="Wu L."/>
            <person name="Ma J."/>
        </authorList>
    </citation>
    <scope>NUCLEOTIDE SEQUENCE [LARGE SCALE GENOMIC DNA]</scope>
    <source>
        <strain evidence="2">JCM 16548</strain>
    </source>
</reference>
<dbReference type="InterPro" id="IPR012349">
    <property type="entry name" value="Split_barrel_FMN-bd"/>
</dbReference>
<dbReference type="RefSeq" id="WP_344812326.1">
    <property type="nucleotide sequence ID" value="NZ_BAAAYX010000005.1"/>
</dbReference>
<keyword evidence="2" id="KW-1185">Reference proteome</keyword>
<evidence type="ECO:0000313" key="2">
    <source>
        <dbReference type="Proteomes" id="UP001500051"/>
    </source>
</evidence>
<sequence>MQLSETPRTRLTRLSERGRAELADLYAVLDAGLVGHLGVVRYGAPLVLPMGYGRRGDTLYLHGSSGAGWARTLDGAEVCFTVTHVDGVVYARSVFDHSLNYRSAVVLGTAHRVTDPDRQNEALAAVTEQLSPGSWSYARLPTRRELAATSVFALELTEASVKIRTGPPHDEPADVTTGGRWAGVVGVRTVFDEAEPAPDLEAGLTVPAHVSERRPA</sequence>